<dbReference type="EMBL" id="CAEZSB010000009">
    <property type="protein sequence ID" value="CAB4530187.1"/>
    <property type="molecule type" value="Genomic_DNA"/>
</dbReference>
<reference evidence="1" key="1">
    <citation type="submission" date="2020-05" db="EMBL/GenBank/DDBJ databases">
        <authorList>
            <person name="Chiriac C."/>
            <person name="Salcher M."/>
            <person name="Ghai R."/>
            <person name="Kavagutti S V."/>
        </authorList>
    </citation>
    <scope>NUCLEOTIDE SEQUENCE</scope>
</reference>
<dbReference type="AlphaFoldDB" id="A0A6J6AUV9"/>
<accession>A0A6J6AUV9</accession>
<gene>
    <name evidence="1" type="ORF">UFOPK1395_00189</name>
</gene>
<evidence type="ECO:0000313" key="1">
    <source>
        <dbReference type="EMBL" id="CAB4530187.1"/>
    </source>
</evidence>
<sequence>MLPSELNVVNFFEYSRSSVVVLGGRVNPALASKSLFE</sequence>
<organism evidence="1">
    <name type="scientific">freshwater metagenome</name>
    <dbReference type="NCBI Taxonomy" id="449393"/>
    <lineage>
        <taxon>unclassified sequences</taxon>
        <taxon>metagenomes</taxon>
        <taxon>ecological metagenomes</taxon>
    </lineage>
</organism>
<protein>
    <submittedName>
        <fullName evidence="1">Unannotated protein</fullName>
    </submittedName>
</protein>
<proteinExistence type="predicted"/>
<name>A0A6J6AUV9_9ZZZZ</name>